<accession>A0ABS2W1V5</accession>
<evidence type="ECO:0000313" key="1">
    <source>
        <dbReference type="EMBL" id="MBN0049398.1"/>
    </source>
</evidence>
<comment type="caution">
    <text evidence="1">The sequence shown here is derived from an EMBL/GenBank/DDBJ whole genome shotgun (WGS) entry which is preliminary data.</text>
</comment>
<evidence type="ECO:0000313" key="2">
    <source>
        <dbReference type="Proteomes" id="UP000788262"/>
    </source>
</evidence>
<dbReference type="RefSeq" id="WP_205387509.1">
    <property type="nucleotide sequence ID" value="NZ_JAFFZS010000240.1"/>
</dbReference>
<keyword evidence="2" id="KW-1185">Reference proteome</keyword>
<dbReference type="EMBL" id="JAFFZS010000240">
    <property type="protein sequence ID" value="MBN0049398.1"/>
    <property type="molecule type" value="Genomic_DNA"/>
</dbReference>
<name>A0ABS2W1V5_STRAS</name>
<reference evidence="1 2" key="1">
    <citation type="submission" date="2021-02" db="EMBL/GenBank/DDBJ databases">
        <title>Whole genome sequencing of Streptomyces actuosus VRA1.</title>
        <authorList>
            <person name="Sen G."/>
            <person name="Sen A."/>
        </authorList>
    </citation>
    <scope>NUCLEOTIDE SEQUENCE [LARGE SCALE GENOMIC DNA]</scope>
    <source>
        <strain evidence="1 2">VRA1</strain>
    </source>
</reference>
<proteinExistence type="predicted"/>
<gene>
    <name evidence="1" type="ORF">JS756_36245</name>
</gene>
<organism evidence="1 2">
    <name type="scientific">Streptomyces actuosus</name>
    <dbReference type="NCBI Taxonomy" id="1885"/>
    <lineage>
        <taxon>Bacteria</taxon>
        <taxon>Bacillati</taxon>
        <taxon>Actinomycetota</taxon>
        <taxon>Actinomycetes</taxon>
        <taxon>Kitasatosporales</taxon>
        <taxon>Streptomycetaceae</taxon>
        <taxon>Streptomyces</taxon>
    </lineage>
</organism>
<sequence length="60" mass="5869">MVGPAVVVGIGVAVAAVAAVEAGLEQKQEGLVPGYKQTGGLLVAVGNAAEKCSAMPLLQH</sequence>
<dbReference type="Proteomes" id="UP000788262">
    <property type="component" value="Unassembled WGS sequence"/>
</dbReference>
<feature type="non-terminal residue" evidence="1">
    <location>
        <position position="60"/>
    </location>
</feature>
<protein>
    <submittedName>
        <fullName evidence="1">Uncharacterized protein</fullName>
    </submittedName>
</protein>